<sequence>MEAQNRAWYAELECEEAKKKLGKVRKDADIAQAARNLVGLGERVGYKRFLQALDELKSVVHASGALLTTFVDEASVTVFQRHLDSMATKRPASGSASESKTTFKRTKVESGCFKGLMKATWEADSDDGFRTAPQPTRKRTWNLGKALRGDYGPSSDEESELSALEVSTSQRQQKVKEVAKRVQADIVALQKAHEDAEQKIQDGERKIASLRAETLELKRSVKSAKACELSHSARADRLKRENEAALEKAKKQEESWRLRRGSRASVDMWDTRLTSRLWRN</sequence>
<proteinExistence type="predicted"/>
<evidence type="ECO:0000313" key="1">
    <source>
        <dbReference type="EMBL" id="KAK3716963.1"/>
    </source>
</evidence>
<comment type="caution">
    <text evidence="1">The sequence shown here is derived from an EMBL/GenBank/DDBJ whole genome shotgun (WGS) entry which is preliminary data.</text>
</comment>
<dbReference type="EMBL" id="JAUTXU010000039">
    <property type="protein sequence ID" value="KAK3716963.1"/>
    <property type="molecule type" value="Genomic_DNA"/>
</dbReference>
<organism evidence="1 2">
    <name type="scientific">Vermiconidia calcicola</name>
    <dbReference type="NCBI Taxonomy" id="1690605"/>
    <lineage>
        <taxon>Eukaryota</taxon>
        <taxon>Fungi</taxon>
        <taxon>Dikarya</taxon>
        <taxon>Ascomycota</taxon>
        <taxon>Pezizomycotina</taxon>
        <taxon>Dothideomycetes</taxon>
        <taxon>Dothideomycetidae</taxon>
        <taxon>Mycosphaerellales</taxon>
        <taxon>Extremaceae</taxon>
        <taxon>Vermiconidia</taxon>
    </lineage>
</organism>
<accession>A0ACC3NIW4</accession>
<gene>
    <name evidence="1" type="ORF">LTR37_006018</name>
</gene>
<evidence type="ECO:0000313" key="2">
    <source>
        <dbReference type="Proteomes" id="UP001281147"/>
    </source>
</evidence>
<reference evidence="1" key="1">
    <citation type="submission" date="2023-07" db="EMBL/GenBank/DDBJ databases">
        <title>Black Yeasts Isolated from many extreme environments.</title>
        <authorList>
            <person name="Coleine C."/>
            <person name="Stajich J.E."/>
            <person name="Selbmann L."/>
        </authorList>
    </citation>
    <scope>NUCLEOTIDE SEQUENCE</scope>
    <source>
        <strain evidence="1">CCFEE 5714</strain>
    </source>
</reference>
<keyword evidence="2" id="KW-1185">Reference proteome</keyword>
<protein>
    <submittedName>
        <fullName evidence="1">Uncharacterized protein</fullName>
    </submittedName>
</protein>
<name>A0ACC3NIW4_9PEZI</name>
<dbReference type="Proteomes" id="UP001281147">
    <property type="component" value="Unassembled WGS sequence"/>
</dbReference>